<dbReference type="AlphaFoldDB" id="A0A2S1LT89"/>
<evidence type="ECO:0000313" key="3">
    <source>
        <dbReference type="Proteomes" id="UP000244677"/>
    </source>
</evidence>
<feature type="transmembrane region" description="Helical" evidence="1">
    <location>
        <begin position="161"/>
        <end position="181"/>
    </location>
</feature>
<keyword evidence="1" id="KW-1133">Transmembrane helix</keyword>
<evidence type="ECO:0000313" key="2">
    <source>
        <dbReference type="EMBL" id="AWG26856.1"/>
    </source>
</evidence>
<keyword evidence="1" id="KW-0472">Membrane</keyword>
<name>A0A2S1LT89_9FLAO</name>
<organism evidence="2 3">
    <name type="scientific">Flavobacterium kingsejongi</name>
    <dbReference type="NCBI Taxonomy" id="1678728"/>
    <lineage>
        <taxon>Bacteria</taxon>
        <taxon>Pseudomonadati</taxon>
        <taxon>Bacteroidota</taxon>
        <taxon>Flavobacteriia</taxon>
        <taxon>Flavobacteriales</taxon>
        <taxon>Flavobacteriaceae</taxon>
        <taxon>Flavobacterium</taxon>
    </lineage>
</organism>
<gene>
    <name evidence="2" type="ORF">FK004_17285</name>
</gene>
<protein>
    <submittedName>
        <fullName evidence="2">Uncharacterized protein</fullName>
    </submittedName>
</protein>
<dbReference type="Proteomes" id="UP000244677">
    <property type="component" value="Chromosome"/>
</dbReference>
<feature type="transmembrane region" description="Helical" evidence="1">
    <location>
        <begin position="32"/>
        <end position="53"/>
    </location>
</feature>
<keyword evidence="3" id="KW-1185">Reference proteome</keyword>
<reference evidence="2 3" key="1">
    <citation type="submission" date="2017-04" db="EMBL/GenBank/DDBJ databases">
        <title>Complete genome sequence of Flavobacterium kingsejong AJ004.</title>
        <authorList>
            <person name="Lee P.C."/>
        </authorList>
    </citation>
    <scope>NUCLEOTIDE SEQUENCE [LARGE SCALE GENOMIC DNA]</scope>
    <source>
        <strain evidence="2 3">AJ004</strain>
    </source>
</reference>
<feature type="transmembrane region" description="Helical" evidence="1">
    <location>
        <begin position="197"/>
        <end position="219"/>
    </location>
</feature>
<sequence>MLFFAIPFPMILYYSINYSEEVYSTDRLSSPVLSLILLGISIMLWAILLVRYFKKWVLATFRLKEDLNNIQKRGLLKEARVVSAVKTGAIVDHNTEYDVVFSFENLVGTPIQEKMILVDTKPGLHRYVAGNKLKIRVDQELKSFPYITVDGAAIHYNTKKIILAILVWLLFVVFVVGYYIFSYNFENGGTGWRFLQFWHPLVLCPIILLSYGFLLALIYNRLEGNPKNINELKYRGIQTDAKLIRATQTGMLINDQPQVKFEFEFQDLHGKTQHASLKKVISLLKVHITQQPSIRIFYLKENPQIIAFADDFKTP</sequence>
<accession>A0A2S1LT89</accession>
<dbReference type="EMBL" id="CP020919">
    <property type="protein sequence ID" value="AWG26856.1"/>
    <property type="molecule type" value="Genomic_DNA"/>
</dbReference>
<dbReference type="KEGG" id="fki:FK004_17285"/>
<keyword evidence="1" id="KW-0812">Transmembrane</keyword>
<proteinExistence type="predicted"/>
<evidence type="ECO:0000256" key="1">
    <source>
        <dbReference type="SAM" id="Phobius"/>
    </source>
</evidence>